<keyword evidence="3" id="KW-0808">Transferase</keyword>
<dbReference type="PANTHER" id="PTHR45670:SF10">
    <property type="entry name" value="E3 UBIQUITIN-PROTEIN LIGASE UPL4"/>
    <property type="match status" value="1"/>
</dbReference>
<dbReference type="InterPro" id="IPR045322">
    <property type="entry name" value="HECTD1/TRIP12-like"/>
</dbReference>
<comment type="caution">
    <text evidence="6">The sequence shown here is derived from an EMBL/GenBank/DDBJ whole genome shotgun (WGS) entry which is preliminary data.</text>
</comment>
<dbReference type="EMBL" id="JARAOO010000004">
    <property type="protein sequence ID" value="KAJ7972449.1"/>
    <property type="molecule type" value="Genomic_DNA"/>
</dbReference>
<organism evidence="6 7">
    <name type="scientific">Quillaja saponaria</name>
    <name type="common">Soap bark tree</name>
    <dbReference type="NCBI Taxonomy" id="32244"/>
    <lineage>
        <taxon>Eukaryota</taxon>
        <taxon>Viridiplantae</taxon>
        <taxon>Streptophyta</taxon>
        <taxon>Embryophyta</taxon>
        <taxon>Tracheophyta</taxon>
        <taxon>Spermatophyta</taxon>
        <taxon>Magnoliopsida</taxon>
        <taxon>eudicotyledons</taxon>
        <taxon>Gunneridae</taxon>
        <taxon>Pentapetalae</taxon>
        <taxon>rosids</taxon>
        <taxon>fabids</taxon>
        <taxon>Fabales</taxon>
        <taxon>Quillajaceae</taxon>
        <taxon>Quillaja</taxon>
    </lineage>
</organism>
<evidence type="ECO:0000313" key="7">
    <source>
        <dbReference type="Proteomes" id="UP001163823"/>
    </source>
</evidence>
<feature type="compositionally biased region" description="Polar residues" evidence="4">
    <location>
        <begin position="29"/>
        <end position="47"/>
    </location>
</feature>
<protein>
    <recommendedName>
        <fullName evidence="2">HECT-type E3 ubiquitin transferase</fullName>
        <ecNumber evidence="2">2.3.2.26</ecNumber>
    </recommendedName>
</protein>
<name>A0AAD7Q083_QUISA</name>
<evidence type="ECO:0000313" key="6">
    <source>
        <dbReference type="EMBL" id="KAJ7972449.1"/>
    </source>
</evidence>
<dbReference type="Proteomes" id="UP001163823">
    <property type="component" value="Chromosome 4"/>
</dbReference>
<dbReference type="EC" id="2.3.2.26" evidence="2"/>
<dbReference type="AlphaFoldDB" id="A0AAD7Q083"/>
<feature type="domain" description="E3 ubiquitin-protein ligase TRIP12-like TPR repeats" evidence="5">
    <location>
        <begin position="4"/>
        <end position="190"/>
    </location>
</feature>
<dbReference type="Gene3D" id="1.25.10.10">
    <property type="entry name" value="Leucine-rich Repeat Variant"/>
    <property type="match status" value="1"/>
</dbReference>
<evidence type="ECO:0000256" key="3">
    <source>
        <dbReference type="ARBA" id="ARBA00022679"/>
    </source>
</evidence>
<evidence type="ECO:0000256" key="1">
    <source>
        <dbReference type="ARBA" id="ARBA00000885"/>
    </source>
</evidence>
<dbReference type="GO" id="GO:0043161">
    <property type="term" value="P:proteasome-mediated ubiquitin-dependent protein catabolic process"/>
    <property type="evidence" value="ECO:0007669"/>
    <property type="project" value="TreeGrafter"/>
</dbReference>
<evidence type="ECO:0000256" key="4">
    <source>
        <dbReference type="SAM" id="MobiDB-lite"/>
    </source>
</evidence>
<dbReference type="InterPro" id="IPR016024">
    <property type="entry name" value="ARM-type_fold"/>
</dbReference>
<comment type="catalytic activity">
    <reaction evidence="1">
        <text>S-ubiquitinyl-[E2 ubiquitin-conjugating enzyme]-L-cysteine + [acceptor protein]-L-lysine = [E2 ubiquitin-conjugating enzyme]-L-cysteine + N(6)-ubiquitinyl-[acceptor protein]-L-lysine.</text>
        <dbReference type="EC" id="2.3.2.26"/>
    </reaction>
</comment>
<dbReference type="PANTHER" id="PTHR45670">
    <property type="entry name" value="E3 UBIQUITIN-PROTEIN LIGASE TRIP12"/>
    <property type="match status" value="1"/>
</dbReference>
<evidence type="ECO:0000256" key="2">
    <source>
        <dbReference type="ARBA" id="ARBA00012485"/>
    </source>
</evidence>
<dbReference type="InterPro" id="IPR011989">
    <property type="entry name" value="ARM-like"/>
</dbReference>
<feature type="compositionally biased region" description="Low complexity" evidence="4">
    <location>
        <begin position="56"/>
        <end position="66"/>
    </location>
</feature>
<accession>A0AAD7Q083</accession>
<dbReference type="GO" id="GO:0000209">
    <property type="term" value="P:protein polyubiquitination"/>
    <property type="evidence" value="ECO:0007669"/>
    <property type="project" value="TreeGrafter"/>
</dbReference>
<dbReference type="Pfam" id="PF25579">
    <property type="entry name" value="TPR_TRIP12_N"/>
    <property type="match status" value="1"/>
</dbReference>
<evidence type="ECO:0000259" key="5">
    <source>
        <dbReference type="Pfam" id="PF25579"/>
    </source>
</evidence>
<proteinExistence type="predicted"/>
<feature type="region of interest" description="Disordered" evidence="4">
    <location>
        <begin position="23"/>
        <end position="103"/>
    </location>
</feature>
<feature type="compositionally biased region" description="Basic and acidic residues" evidence="4">
    <location>
        <begin position="84"/>
        <end position="103"/>
    </location>
</feature>
<dbReference type="GO" id="GO:0061630">
    <property type="term" value="F:ubiquitin protein ligase activity"/>
    <property type="evidence" value="ECO:0007669"/>
    <property type="project" value="UniProtKB-EC"/>
</dbReference>
<keyword evidence="7" id="KW-1185">Reference proteome</keyword>
<dbReference type="SUPFAM" id="SSF48371">
    <property type="entry name" value="ARM repeat"/>
    <property type="match status" value="1"/>
</dbReference>
<reference evidence="6" key="1">
    <citation type="journal article" date="2023" name="Science">
        <title>Elucidation of the pathway for biosynthesis of saponin adjuvants from the soapbark tree.</title>
        <authorList>
            <person name="Reed J."/>
            <person name="Orme A."/>
            <person name="El-Demerdash A."/>
            <person name="Owen C."/>
            <person name="Martin L.B.B."/>
            <person name="Misra R.C."/>
            <person name="Kikuchi S."/>
            <person name="Rejzek M."/>
            <person name="Martin A.C."/>
            <person name="Harkess A."/>
            <person name="Leebens-Mack J."/>
            <person name="Louveau T."/>
            <person name="Stephenson M.J."/>
            <person name="Osbourn A."/>
        </authorList>
    </citation>
    <scope>NUCLEOTIDE SEQUENCE</scope>
    <source>
        <strain evidence="6">S10</strain>
    </source>
</reference>
<dbReference type="InterPro" id="IPR057948">
    <property type="entry name" value="TPR_TRIP12_N"/>
</dbReference>
<gene>
    <name evidence="6" type="ORF">O6P43_010335</name>
</gene>
<dbReference type="KEGG" id="qsa:O6P43_010335"/>
<sequence>MSNRGQKLLEMVDELPADKRACSSLDCRPSSSNSTVQTHINSINSTQETHDNDMDTSSTASASSPSEGEHGRDSAYGSCDSDDLEHHHQSLRDYQRQRSSNDRGKFETIISSLSEESDPSAQLAVLTDLCEVLSFCTEDSLSSMISDSLSPQLVKLAKHESNPDLMLLAIRAITYICDMYPRSTGFLIRHVEGLVHYSEYSVSAGAILAVLNCIDFCSTSLQRVALSTVVNICKKLPSENPSPFMEAVPILCNLLQYEDRQLVENVATCLIKIVEQVSKSTEMLDEVCKHGLIHQATHVISLNGWTTLSQPIYSGLIGLLVKLSSGSVGMSTPHIVGGKFNQVYEVLNLLNELLPTLSIDHDDQQVLNKEAFLRNNQNLLQKFGMDLLPLLIQVFNSGANVYVCHGCLSIVKK</sequence>